<name>A0ABN1W529_9PSEU</name>
<evidence type="ECO:0000313" key="3">
    <source>
        <dbReference type="Proteomes" id="UP001500653"/>
    </source>
</evidence>
<keyword evidence="3" id="KW-1185">Reference proteome</keyword>
<dbReference type="Proteomes" id="UP001500653">
    <property type="component" value="Unassembled WGS sequence"/>
</dbReference>
<dbReference type="EMBL" id="BAAALN010000005">
    <property type="protein sequence ID" value="GAA1231758.1"/>
    <property type="molecule type" value="Genomic_DNA"/>
</dbReference>
<gene>
    <name evidence="2" type="ORF">GCM10009676_13520</name>
</gene>
<feature type="region of interest" description="Disordered" evidence="1">
    <location>
        <begin position="24"/>
        <end position="59"/>
    </location>
</feature>
<evidence type="ECO:0000313" key="2">
    <source>
        <dbReference type="EMBL" id="GAA1231758.1"/>
    </source>
</evidence>
<organism evidence="2 3">
    <name type="scientific">Prauserella halophila</name>
    <dbReference type="NCBI Taxonomy" id="185641"/>
    <lineage>
        <taxon>Bacteria</taxon>
        <taxon>Bacillati</taxon>
        <taxon>Actinomycetota</taxon>
        <taxon>Actinomycetes</taxon>
        <taxon>Pseudonocardiales</taxon>
        <taxon>Pseudonocardiaceae</taxon>
        <taxon>Prauserella</taxon>
    </lineage>
</organism>
<feature type="compositionally biased region" description="Basic and acidic residues" evidence="1">
    <location>
        <begin position="50"/>
        <end position="59"/>
    </location>
</feature>
<evidence type="ECO:0000256" key="1">
    <source>
        <dbReference type="SAM" id="MobiDB-lite"/>
    </source>
</evidence>
<accession>A0ABN1W529</accession>
<comment type="caution">
    <text evidence="2">The sequence shown here is derived from an EMBL/GenBank/DDBJ whole genome shotgun (WGS) entry which is preliminary data.</text>
</comment>
<reference evidence="2 3" key="1">
    <citation type="journal article" date="2019" name="Int. J. Syst. Evol. Microbiol.">
        <title>The Global Catalogue of Microorganisms (GCM) 10K type strain sequencing project: providing services to taxonomists for standard genome sequencing and annotation.</title>
        <authorList>
            <consortium name="The Broad Institute Genomics Platform"/>
            <consortium name="The Broad Institute Genome Sequencing Center for Infectious Disease"/>
            <person name="Wu L."/>
            <person name="Ma J."/>
        </authorList>
    </citation>
    <scope>NUCLEOTIDE SEQUENCE [LARGE SCALE GENOMIC DNA]</scope>
    <source>
        <strain evidence="2 3">JCM 13023</strain>
    </source>
</reference>
<protein>
    <submittedName>
        <fullName evidence="2">Uncharacterized protein</fullName>
    </submittedName>
</protein>
<sequence>MLAQLNAAGLIDWSRAAVDRRDGLPGVVMPTGLIPRSTGSSQKAPRRYRQAGDYHENQG</sequence>
<proteinExistence type="predicted"/>